<protein>
    <recommendedName>
        <fullName evidence="3">Pyridoxamine 5'-phosphate oxidase putative domain-containing protein</fullName>
    </recommendedName>
</protein>
<reference evidence="1 2" key="1">
    <citation type="submission" date="2020-07" db="EMBL/GenBank/DDBJ databases">
        <title>Transfer of Campylobacter canadensis to the novel genus Avispirillum gen. nov., that also includes two novel species recovered from migratory waterfowl: Avispirillum anseris sp. nov. and Avispirillum brantae sp. nov.</title>
        <authorList>
            <person name="Miller W.G."/>
            <person name="Chapman M.H."/>
            <person name="Yee E."/>
            <person name="Inglis G.D."/>
        </authorList>
    </citation>
    <scope>NUCLEOTIDE SEQUENCE [LARGE SCALE GENOMIC DNA]</scope>
    <source>
        <strain evidence="1 2">L283</strain>
    </source>
</reference>
<evidence type="ECO:0000313" key="1">
    <source>
        <dbReference type="EMBL" id="MBZ7986705.1"/>
    </source>
</evidence>
<sequence length="128" mass="14891">MNEKIKEFILANRVLTLGLNVENKPYCANLFYIFDEEELALLFISHPNSKHIKENDFVSVAIYSLNPIKGIQAQARLNIATKRQKKLFLSKEKKANFALGYEIYSLSLDYIKYTDNTLLLAKKIEFKR</sequence>
<accession>A0ABS7WRS1</accession>
<comment type="caution">
    <text evidence="1">The sequence shown here is derived from an EMBL/GenBank/DDBJ whole genome shotgun (WGS) entry which is preliminary data.</text>
</comment>
<dbReference type="InterPro" id="IPR012349">
    <property type="entry name" value="Split_barrel_FMN-bd"/>
</dbReference>
<evidence type="ECO:0008006" key="3">
    <source>
        <dbReference type="Google" id="ProtNLM"/>
    </source>
</evidence>
<dbReference type="Gene3D" id="2.30.110.10">
    <property type="entry name" value="Electron Transport, Fmn-binding Protein, Chain A"/>
    <property type="match status" value="1"/>
</dbReference>
<dbReference type="EMBL" id="JACGBB010000002">
    <property type="protein sequence ID" value="MBZ7986705.1"/>
    <property type="molecule type" value="Genomic_DNA"/>
</dbReference>
<gene>
    <name evidence="1" type="ORF">AVCANL283_01065</name>
</gene>
<evidence type="ECO:0000313" key="2">
    <source>
        <dbReference type="Proteomes" id="UP000786183"/>
    </source>
</evidence>
<name>A0ABS7WRS1_9BACT</name>
<dbReference type="RefSeq" id="WP_172230018.1">
    <property type="nucleotide sequence ID" value="NZ_CP035946.1"/>
</dbReference>
<dbReference type="Proteomes" id="UP000786183">
    <property type="component" value="Unassembled WGS sequence"/>
</dbReference>
<keyword evidence="2" id="KW-1185">Reference proteome</keyword>
<proteinExistence type="predicted"/>
<organism evidence="1 2">
    <name type="scientific">Campylobacter canadensis</name>
    <dbReference type="NCBI Taxonomy" id="449520"/>
    <lineage>
        <taxon>Bacteria</taxon>
        <taxon>Pseudomonadati</taxon>
        <taxon>Campylobacterota</taxon>
        <taxon>Epsilonproteobacteria</taxon>
        <taxon>Campylobacterales</taxon>
        <taxon>Campylobacteraceae</taxon>
        <taxon>Campylobacter</taxon>
    </lineage>
</organism>
<dbReference type="SUPFAM" id="SSF50475">
    <property type="entry name" value="FMN-binding split barrel"/>
    <property type="match status" value="1"/>
</dbReference>